<keyword evidence="3 7" id="KW-0732">Signal</keyword>
<feature type="domain" description="ShKT" evidence="9">
    <location>
        <begin position="328"/>
        <end position="361"/>
    </location>
</feature>
<dbReference type="PROSITE" id="PS51670">
    <property type="entry name" value="SHKT"/>
    <property type="match status" value="2"/>
</dbReference>
<evidence type="ECO:0000256" key="3">
    <source>
        <dbReference type="ARBA" id="ARBA00022729"/>
    </source>
</evidence>
<keyword evidence="2" id="KW-0964">Secreted</keyword>
<dbReference type="Proteomes" id="UP000507470">
    <property type="component" value="Unassembled WGS sequence"/>
</dbReference>
<dbReference type="InterPro" id="IPR002035">
    <property type="entry name" value="VWF_A"/>
</dbReference>
<evidence type="ECO:0000256" key="5">
    <source>
        <dbReference type="ARBA" id="ARBA00023180"/>
    </source>
</evidence>
<evidence type="ECO:0000256" key="4">
    <source>
        <dbReference type="ARBA" id="ARBA00022737"/>
    </source>
</evidence>
<dbReference type="Pfam" id="PF01549">
    <property type="entry name" value="ShK"/>
    <property type="match status" value="2"/>
</dbReference>
<dbReference type="AlphaFoldDB" id="A0A6J8BJL7"/>
<dbReference type="PANTHER" id="PTHR24020">
    <property type="entry name" value="COLLAGEN ALPHA"/>
    <property type="match status" value="1"/>
</dbReference>
<evidence type="ECO:0000259" key="9">
    <source>
        <dbReference type="PROSITE" id="PS51670"/>
    </source>
</evidence>
<gene>
    <name evidence="10" type="ORF">MCOR_18650</name>
</gene>
<evidence type="ECO:0000256" key="1">
    <source>
        <dbReference type="ARBA" id="ARBA00004613"/>
    </source>
</evidence>
<sequence length="412" mass="44866">MVRRLAGILILVSAITAEILSKRQNSGGCDTKADITFIVDTSDDVGKDNFQKQLAFLKQTVNNMKIAPDKTQISVVTFSSELPSNPNQLPPPTSCLHKADLAFLVDSSSSVGSGNFQKLENFLKNAVTKLDIGKDKVHVGLMQYSSYPSMQFPLNMYTNRGDTLKAIEGMQFMGGDTNTGDAIQNMRQQMFSQTGGARNNVPRIAIVVTDGGSSNNAKTTQQADGARRDHIGLISVGVGSAVNSYELQLIADDQTKVVKVNSFDQLEQAVDQILQKACTGATSAPTACQNKLNNCNSYGLSVCTQYQPWAQDNCQEYCGFCVTPKPTCVDKLTNCFAYGKSSCTQYSEWAHQNCQQYCGFCVAAAVTSGFYGQCSYKGRSYQTGQKWLDGCDYECVCQDGNTGKYKCTNRCV</sequence>
<dbReference type="CDD" id="cd01472">
    <property type="entry name" value="vWA_collagen"/>
    <property type="match status" value="1"/>
</dbReference>
<feature type="domain" description="VWFA" evidence="8">
    <location>
        <begin position="100"/>
        <end position="273"/>
    </location>
</feature>
<dbReference type="InterPro" id="IPR050525">
    <property type="entry name" value="ECM_Assembly_Org"/>
</dbReference>
<keyword evidence="5" id="KW-0325">Glycoprotein</keyword>
<dbReference type="PROSITE" id="PS50234">
    <property type="entry name" value="VWFA"/>
    <property type="match status" value="2"/>
</dbReference>
<dbReference type="OrthoDB" id="6157830at2759"/>
<feature type="domain" description="VWFA" evidence="8">
    <location>
        <begin position="34"/>
        <end position="81"/>
    </location>
</feature>
<evidence type="ECO:0000313" key="10">
    <source>
        <dbReference type="EMBL" id="CAC5382859.1"/>
    </source>
</evidence>
<dbReference type="InterPro" id="IPR036465">
    <property type="entry name" value="vWFA_dom_sf"/>
</dbReference>
<dbReference type="PANTHER" id="PTHR24020:SF84">
    <property type="entry name" value="VWFA DOMAIN-CONTAINING PROTEIN"/>
    <property type="match status" value="1"/>
</dbReference>
<evidence type="ECO:0000256" key="6">
    <source>
        <dbReference type="PROSITE-ProRule" id="PRU01005"/>
    </source>
</evidence>
<keyword evidence="11" id="KW-1185">Reference proteome</keyword>
<dbReference type="SMART" id="SM00254">
    <property type="entry name" value="ShKT"/>
    <property type="match status" value="2"/>
</dbReference>
<evidence type="ECO:0000259" key="8">
    <source>
        <dbReference type="PROSITE" id="PS50234"/>
    </source>
</evidence>
<dbReference type="SMART" id="SM00327">
    <property type="entry name" value="VWA"/>
    <property type="match status" value="1"/>
</dbReference>
<organism evidence="10 11">
    <name type="scientific">Mytilus coruscus</name>
    <name type="common">Sea mussel</name>
    <dbReference type="NCBI Taxonomy" id="42192"/>
    <lineage>
        <taxon>Eukaryota</taxon>
        <taxon>Metazoa</taxon>
        <taxon>Spiralia</taxon>
        <taxon>Lophotrochozoa</taxon>
        <taxon>Mollusca</taxon>
        <taxon>Bivalvia</taxon>
        <taxon>Autobranchia</taxon>
        <taxon>Pteriomorphia</taxon>
        <taxon>Mytilida</taxon>
        <taxon>Mytiloidea</taxon>
        <taxon>Mytilidae</taxon>
        <taxon>Mytilinae</taxon>
        <taxon>Mytilus</taxon>
    </lineage>
</organism>
<dbReference type="EMBL" id="CACVKT020003265">
    <property type="protein sequence ID" value="CAC5382859.1"/>
    <property type="molecule type" value="Genomic_DNA"/>
</dbReference>
<feature type="domain" description="ShKT" evidence="9">
    <location>
        <begin position="288"/>
        <end position="321"/>
    </location>
</feature>
<dbReference type="GO" id="GO:0005576">
    <property type="term" value="C:extracellular region"/>
    <property type="evidence" value="ECO:0007669"/>
    <property type="project" value="UniProtKB-SubCell"/>
</dbReference>
<evidence type="ECO:0000256" key="7">
    <source>
        <dbReference type="SAM" id="SignalP"/>
    </source>
</evidence>
<dbReference type="Gene3D" id="3.40.50.410">
    <property type="entry name" value="von Willebrand factor, type A domain"/>
    <property type="match status" value="2"/>
</dbReference>
<reference evidence="10 11" key="1">
    <citation type="submission" date="2020-06" db="EMBL/GenBank/DDBJ databases">
        <authorList>
            <person name="Li R."/>
            <person name="Bekaert M."/>
        </authorList>
    </citation>
    <scope>NUCLEOTIDE SEQUENCE [LARGE SCALE GENOMIC DNA]</scope>
    <source>
        <strain evidence="11">wild</strain>
    </source>
</reference>
<keyword evidence="4" id="KW-0677">Repeat</keyword>
<dbReference type="SUPFAM" id="SSF53300">
    <property type="entry name" value="vWA-like"/>
    <property type="match status" value="2"/>
</dbReference>
<dbReference type="PRINTS" id="PR00453">
    <property type="entry name" value="VWFADOMAIN"/>
</dbReference>
<evidence type="ECO:0000313" key="11">
    <source>
        <dbReference type="Proteomes" id="UP000507470"/>
    </source>
</evidence>
<evidence type="ECO:0000256" key="2">
    <source>
        <dbReference type="ARBA" id="ARBA00022525"/>
    </source>
</evidence>
<protein>
    <submittedName>
        <fullName evidence="10">COL6A</fullName>
    </submittedName>
</protein>
<name>A0A6J8BJL7_MYTCO</name>
<dbReference type="FunFam" id="3.40.50.410:FF:000004">
    <property type="entry name" value="collagen alpha-6(VI) chain"/>
    <property type="match status" value="1"/>
</dbReference>
<comment type="caution">
    <text evidence="6">Lacks conserved residue(s) required for the propagation of feature annotation.</text>
</comment>
<dbReference type="InterPro" id="IPR003582">
    <property type="entry name" value="ShKT_dom"/>
</dbReference>
<comment type="subcellular location">
    <subcellularLocation>
        <location evidence="1">Secreted</location>
    </subcellularLocation>
</comment>
<proteinExistence type="predicted"/>
<dbReference type="Pfam" id="PF00092">
    <property type="entry name" value="VWA"/>
    <property type="match status" value="2"/>
</dbReference>
<feature type="chain" id="PRO_5027018068" evidence="7">
    <location>
        <begin position="18"/>
        <end position="412"/>
    </location>
</feature>
<accession>A0A6J8BJL7</accession>
<feature type="signal peptide" evidence="7">
    <location>
        <begin position="1"/>
        <end position="17"/>
    </location>
</feature>